<reference evidence="1" key="1">
    <citation type="submission" date="2020-11" db="EMBL/GenBank/DDBJ databases">
        <authorList>
            <person name="Tran Van P."/>
        </authorList>
    </citation>
    <scope>NUCLEOTIDE SEQUENCE</scope>
</reference>
<proteinExistence type="predicted"/>
<feature type="non-terminal residue" evidence="1">
    <location>
        <position position="1896"/>
    </location>
</feature>
<dbReference type="EMBL" id="LR900911">
    <property type="protein sequence ID" value="CAD7247256.1"/>
    <property type="molecule type" value="Genomic_DNA"/>
</dbReference>
<accession>A0A7R8XBI2</accession>
<dbReference type="EMBL" id="CAJPEV010001394">
    <property type="protein sequence ID" value="CAG0892409.1"/>
    <property type="molecule type" value="Genomic_DNA"/>
</dbReference>
<sequence length="1896" mass="208721">MAKFNTMWDREGDPSKKFETRFKVEKNGARIDVEYPGRVVVLVAAIDDVNKYGKLELSWNPERAVILEVDYLAGGGNTGKVGARLSTPFVGYEKTEMYLQYSVGFPRLEAKIEVSMFGKNQLTASIDGELNTSRERTDLQGKIQANGHWLAENEVTGSLSYQSDLERRFASIQANSGEKKISVSYEGSPKDHFDSQSGSINNKITISSSIPQIRNIVLAIQHIHELPIEVESEASLDLNGAVYKLNLSGRTEGGKHYSGSIKVGTPIETFEHSKAGVTFDLGSNSLSGNGEFAWRGQQYTAEFAGKGDMTSTEKKIHGLVSIRGSTIPDVDVSLQHDFQKGKFATKIEAGGFLYHPFRLEDATFDVELRGGKIVTAHFEIDNRNTEVMTAKFNTMWDREGDPSKKFETRFKVEKNGARIDVEYPGRVVVLVAAIDDVNKYGKLELSWNPERAVILEVDYLAGGGNTGKVGARLSTPFVGYEKTEMYLQYSVGFPRLEAKIEVGMFGKNQLTASIDGELNTSRERTDLQGKIQANGHWLAENEVTGSLSYQSDLERRFASIQANSGEKKISVSYEGSPKDHFDSQSGSINNKITISSSIPQIRNIVLAIQHIHELPIEVESEASLDLNGAVYKLNLSGRTEGGKHYAGSIKVGTPIETFEHSKAGVTFDLGSNSLSGNSEFSWRGQQYTAEFAGKGDMTSTEKKIHGLVSIRGSTIPDVDTFDVGIEFGNSRNLRVHGSYEFSASRSSLNATLLTPIQKYEELSLTSFYEKNPGELFGSLGFAWAFDKQIALKGYWQHPIDLDLSFASPFEPVKDVRLKIETTTDNEGMGLDATASWNGRRWSLGGKARKDFDKSEFQALLNVEGKEIRLVSSANLDTSDANFDLALTTPFVGYEKFQVQCSSRKTDEQLTLKYSFSTPFEEARSSDFKADFRYPKRRLDGEVSFKYNEHQLGGNFQVDAESDGVINVNAELETTFLAMKRLSFSAVGRSSNNWQNAEMEASLNLPSSQHKFSSSYNADPRDMQFTLKGDTPWLPSGQAKFNGKIKASGFGNVDASLNGLIDASEYGFNVRYALENTGLKVEIEDRAVSKLFGIPETSFRIHAEGVGNSGLLKVNVRKGTTSYEASGQYSLTEDKFQLQGEIQCPNFKNSLSVEVKHDGWRKVDTDVNVTGTETHIASMKYNADPRDMQLSLEGNTPWLPSGLAKFNGKFKASDIGHVEASLNGLIDASEYGFNVRYALDNTGLEVEVEDRAVSKLFGIPETSFRIHAEGGGNSGLLKVNVRTGTTNYEASGQYSLTEDKFQLQGEIQFPNFKNSLSVEVKHDGWRKVDTDVNVTGTETHIASLKYNADPRDMQLSLEGNTPWLPSGLAKFNGKVSASGFGKVDASLNGLIDGNEYGLLWRVTPRGFHPDWPNSTEKSVHLASGLWCIRIHAEGEGNSGLLKVNVRTGTTNYEATGQYSLTEDKFQLRGEIQCPNFKNPLSFSVEAKHDGWRKVDTGLTVTGTETHIASMKYNADPRDLQLSLEGNTPWLPSGLAKFNGKIKASDIGNVDASLNGLIHTSEYGLNARYALENTGLKVEVEDRIVSKFFGIPETIIRIRTEEEGNSGLLEANVRSGTTDYEASGKYSLTEDNFQLRGEIQCPNFKNPLSLSVEAKHDGWKKVDTDFTVTGTETHIVSLKYNADPRDMQLSLEGNTPWLPSGLAKFNGKVSASGFSKVDASLNGLIDGNEYGFNVRYALGNTGLEVEVEDRAVSKLFGIPETIIRIRTEGEGNSGLLEANVRTGTTDFEGSGKYSLTEDKFQLRGQLRCPNFKNPLSLSVEAKHDGWNKVDTDFTVTGTETHIVSLKYNADPRDMQLALEGNTPWLPSGLAKFNGKVSASGFGKVDASLNGLIDGNEYG</sequence>
<name>A0A7R8XBI2_9CRUS</name>
<gene>
    <name evidence="1" type="ORF">DSTB1V02_LOCUS7090</name>
</gene>
<organism evidence="1">
    <name type="scientific">Darwinula stevensoni</name>
    <dbReference type="NCBI Taxonomy" id="69355"/>
    <lineage>
        <taxon>Eukaryota</taxon>
        <taxon>Metazoa</taxon>
        <taxon>Ecdysozoa</taxon>
        <taxon>Arthropoda</taxon>
        <taxon>Crustacea</taxon>
        <taxon>Oligostraca</taxon>
        <taxon>Ostracoda</taxon>
        <taxon>Podocopa</taxon>
        <taxon>Podocopida</taxon>
        <taxon>Darwinulocopina</taxon>
        <taxon>Darwinuloidea</taxon>
        <taxon>Darwinulidae</taxon>
        <taxon>Darwinula</taxon>
    </lineage>
</organism>
<evidence type="ECO:0000313" key="2">
    <source>
        <dbReference type="Proteomes" id="UP000677054"/>
    </source>
</evidence>
<evidence type="ECO:0000313" key="1">
    <source>
        <dbReference type="EMBL" id="CAD7247256.1"/>
    </source>
</evidence>
<keyword evidence="2" id="KW-1185">Reference proteome</keyword>
<protein>
    <submittedName>
        <fullName evidence="1">Uncharacterized protein</fullName>
    </submittedName>
</protein>
<dbReference type="Proteomes" id="UP000677054">
    <property type="component" value="Unassembled WGS sequence"/>
</dbReference>